<name>U2L688_9BACT</name>
<dbReference type="AlphaFoldDB" id="U2L688"/>
<gene>
    <name evidence="2" type="ORF">HMPREF1218_1615</name>
</gene>
<organism evidence="2 3">
    <name type="scientific">Hoylesella pleuritidis F0068</name>
    <dbReference type="NCBI Taxonomy" id="1081904"/>
    <lineage>
        <taxon>Bacteria</taxon>
        <taxon>Pseudomonadati</taxon>
        <taxon>Bacteroidota</taxon>
        <taxon>Bacteroidia</taxon>
        <taxon>Bacteroidales</taxon>
        <taxon>Prevotellaceae</taxon>
        <taxon>Hoylesella</taxon>
    </lineage>
</organism>
<reference evidence="2 3" key="1">
    <citation type="submission" date="2013-08" db="EMBL/GenBank/DDBJ databases">
        <authorList>
            <person name="Durkin A.S."/>
            <person name="Haft D.R."/>
            <person name="McCorrison J."/>
            <person name="Torralba M."/>
            <person name="Gillis M."/>
            <person name="Haft D.H."/>
            <person name="Methe B."/>
            <person name="Sutton G."/>
            <person name="Nelson K.E."/>
        </authorList>
    </citation>
    <scope>NUCLEOTIDE SEQUENCE [LARGE SCALE GENOMIC DNA]</scope>
    <source>
        <strain evidence="2 3">F0068</strain>
    </source>
</reference>
<sequence length="70" mass="8122">MMKENQVKKGFYCKPKIKVFNVDTENLLQETSYPGQHKPGHHGESPEEDTDDQNGAKRGFFDNESSFWED</sequence>
<evidence type="ECO:0000256" key="1">
    <source>
        <dbReference type="SAM" id="MobiDB-lite"/>
    </source>
</evidence>
<protein>
    <submittedName>
        <fullName evidence="2">Uncharacterized protein</fullName>
    </submittedName>
</protein>
<comment type="caution">
    <text evidence="2">The sequence shown here is derived from an EMBL/GenBank/DDBJ whole genome shotgun (WGS) entry which is preliminary data.</text>
</comment>
<evidence type="ECO:0000313" key="2">
    <source>
        <dbReference type="EMBL" id="ERK00018.1"/>
    </source>
</evidence>
<dbReference type="PATRIC" id="fig|1081904.3.peg.1840"/>
<dbReference type="EMBL" id="AWET01000040">
    <property type="protein sequence ID" value="ERK00018.1"/>
    <property type="molecule type" value="Genomic_DNA"/>
</dbReference>
<accession>U2L688</accession>
<dbReference type="RefSeq" id="WP_021584368.1">
    <property type="nucleotide sequence ID" value="NZ_AWET01000040.1"/>
</dbReference>
<keyword evidence="3" id="KW-1185">Reference proteome</keyword>
<evidence type="ECO:0000313" key="3">
    <source>
        <dbReference type="Proteomes" id="UP000016600"/>
    </source>
</evidence>
<dbReference type="Proteomes" id="UP000016600">
    <property type="component" value="Unassembled WGS sequence"/>
</dbReference>
<proteinExistence type="predicted"/>
<feature type="region of interest" description="Disordered" evidence="1">
    <location>
        <begin position="28"/>
        <end position="70"/>
    </location>
</feature>